<keyword evidence="3" id="KW-1185">Reference proteome</keyword>
<keyword evidence="1" id="KW-0472">Membrane</keyword>
<keyword evidence="1" id="KW-1133">Transmembrane helix</keyword>
<dbReference type="Proteomes" id="UP000824120">
    <property type="component" value="Chromosome 12"/>
</dbReference>
<dbReference type="EMBL" id="JACXVP010000012">
    <property type="protein sequence ID" value="KAG5572579.1"/>
    <property type="molecule type" value="Genomic_DNA"/>
</dbReference>
<dbReference type="AlphaFoldDB" id="A0A9J5WA50"/>
<name>A0A9J5WA50_SOLCO</name>
<evidence type="ECO:0000313" key="2">
    <source>
        <dbReference type="EMBL" id="KAG5572579.1"/>
    </source>
</evidence>
<comment type="caution">
    <text evidence="2">The sequence shown here is derived from an EMBL/GenBank/DDBJ whole genome shotgun (WGS) entry which is preliminary data.</text>
</comment>
<proteinExistence type="predicted"/>
<organism evidence="2 3">
    <name type="scientific">Solanum commersonii</name>
    <name type="common">Commerson's wild potato</name>
    <name type="synonym">Commerson's nightshade</name>
    <dbReference type="NCBI Taxonomy" id="4109"/>
    <lineage>
        <taxon>Eukaryota</taxon>
        <taxon>Viridiplantae</taxon>
        <taxon>Streptophyta</taxon>
        <taxon>Embryophyta</taxon>
        <taxon>Tracheophyta</taxon>
        <taxon>Spermatophyta</taxon>
        <taxon>Magnoliopsida</taxon>
        <taxon>eudicotyledons</taxon>
        <taxon>Gunneridae</taxon>
        <taxon>Pentapetalae</taxon>
        <taxon>asterids</taxon>
        <taxon>lamiids</taxon>
        <taxon>Solanales</taxon>
        <taxon>Solanaceae</taxon>
        <taxon>Solanoideae</taxon>
        <taxon>Solaneae</taxon>
        <taxon>Solanum</taxon>
    </lineage>
</organism>
<gene>
    <name evidence="2" type="ORF">H5410_062345</name>
</gene>
<accession>A0A9J5WA50</accession>
<protein>
    <submittedName>
        <fullName evidence="2">Uncharacterized protein</fullName>
    </submittedName>
</protein>
<feature type="transmembrane region" description="Helical" evidence="1">
    <location>
        <begin position="24"/>
        <end position="43"/>
    </location>
</feature>
<reference evidence="2 3" key="1">
    <citation type="submission" date="2020-09" db="EMBL/GenBank/DDBJ databases">
        <title>De no assembly of potato wild relative species, Solanum commersonii.</title>
        <authorList>
            <person name="Cho K."/>
        </authorList>
    </citation>
    <scope>NUCLEOTIDE SEQUENCE [LARGE SCALE GENOMIC DNA]</scope>
    <source>
        <strain evidence="2">LZ3.2</strain>
        <tissue evidence="2">Leaf</tissue>
    </source>
</reference>
<keyword evidence="1" id="KW-0812">Transmembrane</keyword>
<sequence length="120" mass="13893">MEMIGADGQTDPFTRSNEPRSRQIPILLIFVCYSPWIFIDLSYGAGLPRRPNRPNIKVKLALEQANPPFYRFSCAIVREFFCDLEFRRHFYQKNLWTSVKTLAMDTVGPDGQTNPFSKSN</sequence>
<evidence type="ECO:0000313" key="3">
    <source>
        <dbReference type="Proteomes" id="UP000824120"/>
    </source>
</evidence>
<evidence type="ECO:0000256" key="1">
    <source>
        <dbReference type="SAM" id="Phobius"/>
    </source>
</evidence>